<dbReference type="AlphaFoldDB" id="A0A9P8K7I5"/>
<proteinExistence type="predicted"/>
<reference evidence="2" key="1">
    <citation type="journal article" date="2021" name="J Fungi (Basel)">
        <title>Virulence traits and population genomics of the black yeast Aureobasidium melanogenum.</title>
        <authorList>
            <person name="Cernosa A."/>
            <person name="Sun X."/>
            <person name="Gostincar C."/>
            <person name="Fang C."/>
            <person name="Gunde-Cimerman N."/>
            <person name="Song Z."/>
        </authorList>
    </citation>
    <scope>NUCLEOTIDE SEQUENCE</scope>
    <source>
        <strain evidence="2">EXF-8016</strain>
    </source>
</reference>
<feature type="transmembrane region" description="Helical" evidence="1">
    <location>
        <begin position="113"/>
        <end position="135"/>
    </location>
</feature>
<dbReference type="OrthoDB" id="3248909at2759"/>
<feature type="transmembrane region" description="Helical" evidence="1">
    <location>
        <begin position="720"/>
        <end position="740"/>
    </location>
</feature>
<feature type="transmembrane region" description="Helical" evidence="1">
    <location>
        <begin position="654"/>
        <end position="674"/>
    </location>
</feature>
<evidence type="ECO:0000313" key="2">
    <source>
        <dbReference type="EMBL" id="KAH0219241.1"/>
    </source>
</evidence>
<gene>
    <name evidence="2" type="ORF">KCV03_g6052</name>
</gene>
<keyword evidence="1" id="KW-0472">Membrane</keyword>
<sequence length="1139" mass="127794">MMEAYCGLSQALISSKTEKYWKPLTQKAYFLVPTILASGALIAVLQIYSERSNRDTGVLFAARIESLPLRETFLYLYMPTIVSLVLSFIWTWIDLDIKRLQPYVQLSRQHGALGTDSILLHYPFDFVAFVPFAAIRRKHWPTFLASAAVVVIFWGLTPLQSSIFATKTIEKAFRVATITSEAYLSLQDQKETLTGAYAQSSYNIAWLNESLPPFMNRQGMLAPFTLADRNRRLETSETWTAPTHYYSVDINCEVPDTDDHGYIVSSWGCHYSHANMNVPYETKDDQYSLLYVGYWYEESMDSYLGNGDCPDQANQTFLIRWGRGRKNLTISENSPYPLESSTLWCRPTYYQQEVNATVAPPSMSVLDVLPTGPKRPLPVDLINITDFEWSLSEGYEVNNNRGEFLTSSWPDPQEQVHARFPELYWDIYLPTMASFALGAYQRPAADYLDPEVLKDSYQAAYRLLLSRKLADILMTDFRDGNQSSGIRNYSTQALIMVPTFVYVVEGLLGITVLAAFLILAVPSWRRTVLTSEPANLAAMMGLVSNDTHMIQTMSDKDSATSQQLNNMYQKTAFALRNSGQGPTLCCVDSQANIQPAQPSKQTKFILPIELSWYFGSGFLVLQCLVAAGLVYTYVSANLYNGLRLPSESLFINQILVKYTPMVVGAFFEPIFTWLTRTLCMLQPYDKLRKGSAKPCQAITVDYDSLPPQAVIFRTLKAKTFSLASVCCIMTLFANLLSLAFSNLLREHVTLVSTPRNFTAEYSFPLSGGSNIPNSTYDQFYITMSNLTAGTPLPAWTDDIFFYIPFGGLNSQNTTAALYQARTPAVSASLKCYPMYQTRHGEDLTWGLPAGSPSCNLTSLWTFESIPSQVPEAVEYTAFLSNGSSVYFKAFDCCQPQLSVELRDVTVDSQGHVQTSMPTTDVLDSQELLFEPDAESILDAFHLLLETTNTPQRPFSSALTYHNDSYPSDFFNYLMVQTLNSSAILDPLAPPPSFNTTALVFQTLYTRIFAIILGTHISGVLQKSNETAVVAGFVVAPESRIFVSRPMFFIAITILGMYMLVTAIFQVAFFAASHALQDFPTTSSMSEKERNSHIKGLRRRYGYGKFLGTDGKTHIGIEREPLVQVLTKEDVRLMQESKVD</sequence>
<feature type="transmembrane region" description="Helical" evidence="1">
    <location>
        <begin position="1046"/>
        <end position="1071"/>
    </location>
</feature>
<feature type="transmembrane region" description="Helical" evidence="1">
    <location>
        <begin position="73"/>
        <end position="93"/>
    </location>
</feature>
<dbReference type="Proteomes" id="UP000767238">
    <property type="component" value="Unassembled WGS sequence"/>
</dbReference>
<feature type="transmembrane region" description="Helical" evidence="1">
    <location>
        <begin position="610"/>
        <end position="634"/>
    </location>
</feature>
<keyword evidence="1" id="KW-1133">Transmembrane helix</keyword>
<organism evidence="2 3">
    <name type="scientific">Aureobasidium melanogenum</name>
    <name type="common">Aureobasidium pullulans var. melanogenum</name>
    <dbReference type="NCBI Taxonomy" id="46634"/>
    <lineage>
        <taxon>Eukaryota</taxon>
        <taxon>Fungi</taxon>
        <taxon>Dikarya</taxon>
        <taxon>Ascomycota</taxon>
        <taxon>Pezizomycotina</taxon>
        <taxon>Dothideomycetes</taxon>
        <taxon>Dothideomycetidae</taxon>
        <taxon>Dothideales</taxon>
        <taxon>Saccotheciaceae</taxon>
        <taxon>Aureobasidium</taxon>
    </lineage>
</organism>
<dbReference type="PANTHER" id="PTHR37544:SF3">
    <property type="entry name" value="SPRAY"/>
    <property type="match status" value="1"/>
</dbReference>
<dbReference type="Pfam" id="PF11915">
    <property type="entry name" value="DUF3433"/>
    <property type="match status" value="2"/>
</dbReference>
<evidence type="ECO:0000313" key="3">
    <source>
        <dbReference type="Proteomes" id="UP000767238"/>
    </source>
</evidence>
<feature type="transmembrane region" description="Helical" evidence="1">
    <location>
        <begin position="28"/>
        <end position="48"/>
    </location>
</feature>
<evidence type="ECO:0000256" key="1">
    <source>
        <dbReference type="SAM" id="Phobius"/>
    </source>
</evidence>
<feature type="non-terminal residue" evidence="2">
    <location>
        <position position="1139"/>
    </location>
</feature>
<keyword evidence="1" id="KW-0812">Transmembrane</keyword>
<dbReference type="PANTHER" id="PTHR37544">
    <property type="entry name" value="SPRAY-RELATED"/>
    <property type="match status" value="1"/>
</dbReference>
<reference evidence="2" key="2">
    <citation type="submission" date="2021-08" db="EMBL/GenBank/DDBJ databases">
        <authorList>
            <person name="Gostincar C."/>
            <person name="Sun X."/>
            <person name="Song Z."/>
            <person name="Gunde-Cimerman N."/>
        </authorList>
    </citation>
    <scope>NUCLEOTIDE SEQUENCE</scope>
    <source>
        <strain evidence="2">EXF-8016</strain>
    </source>
</reference>
<accession>A0A9P8K7I5</accession>
<name>A0A9P8K7I5_AURME</name>
<protein>
    <submittedName>
        <fullName evidence="2">Uncharacterized protein</fullName>
    </submittedName>
</protein>
<dbReference type="EMBL" id="JAHFYH010000043">
    <property type="protein sequence ID" value="KAH0219241.1"/>
    <property type="molecule type" value="Genomic_DNA"/>
</dbReference>
<feature type="transmembrane region" description="Helical" evidence="1">
    <location>
        <begin position="500"/>
        <end position="521"/>
    </location>
</feature>
<dbReference type="InterPro" id="IPR021840">
    <property type="entry name" value="DUF3433"/>
</dbReference>
<feature type="transmembrane region" description="Helical" evidence="1">
    <location>
        <begin position="142"/>
        <end position="159"/>
    </location>
</feature>
<comment type="caution">
    <text evidence="2">The sequence shown here is derived from an EMBL/GenBank/DDBJ whole genome shotgun (WGS) entry which is preliminary data.</text>
</comment>